<organism evidence="2 3">
    <name type="scientific">Nonomuraea glycinis</name>
    <dbReference type="NCBI Taxonomy" id="2047744"/>
    <lineage>
        <taxon>Bacteria</taxon>
        <taxon>Bacillati</taxon>
        <taxon>Actinomycetota</taxon>
        <taxon>Actinomycetes</taxon>
        <taxon>Streptosporangiales</taxon>
        <taxon>Streptosporangiaceae</taxon>
        <taxon>Nonomuraea</taxon>
    </lineage>
</organism>
<reference evidence="2" key="1">
    <citation type="journal article" date="2014" name="Int. J. Syst. Evol. Microbiol.">
        <title>Complete genome sequence of Corynebacterium casei LMG S-19264T (=DSM 44701T), isolated from a smear-ripened cheese.</title>
        <authorList>
            <consortium name="US DOE Joint Genome Institute (JGI-PGF)"/>
            <person name="Walter F."/>
            <person name="Albersmeier A."/>
            <person name="Kalinowski J."/>
            <person name="Ruckert C."/>
        </authorList>
    </citation>
    <scope>NUCLEOTIDE SEQUENCE</scope>
    <source>
        <strain evidence="2">CGMCC 4.7430</strain>
    </source>
</reference>
<reference evidence="2" key="2">
    <citation type="submission" date="2020-09" db="EMBL/GenBank/DDBJ databases">
        <authorList>
            <person name="Sun Q."/>
            <person name="Zhou Y."/>
        </authorList>
    </citation>
    <scope>NUCLEOTIDE SEQUENCE</scope>
    <source>
        <strain evidence="2">CGMCC 4.7430</strain>
    </source>
</reference>
<dbReference type="AlphaFoldDB" id="A0A918A5A3"/>
<proteinExistence type="predicted"/>
<dbReference type="Proteomes" id="UP000660745">
    <property type="component" value="Unassembled WGS sequence"/>
</dbReference>
<protein>
    <submittedName>
        <fullName evidence="2">Uncharacterized protein</fullName>
    </submittedName>
</protein>
<keyword evidence="3" id="KW-1185">Reference proteome</keyword>
<gene>
    <name evidence="2" type="ORF">GCM10012278_31300</name>
</gene>
<dbReference type="EMBL" id="BMNK01000004">
    <property type="protein sequence ID" value="GGP06669.1"/>
    <property type="molecule type" value="Genomic_DNA"/>
</dbReference>
<evidence type="ECO:0000313" key="3">
    <source>
        <dbReference type="Proteomes" id="UP000660745"/>
    </source>
</evidence>
<name>A0A918A5A3_9ACTN</name>
<feature type="compositionally biased region" description="Basic and acidic residues" evidence="1">
    <location>
        <begin position="22"/>
        <end position="38"/>
    </location>
</feature>
<evidence type="ECO:0000256" key="1">
    <source>
        <dbReference type="SAM" id="MobiDB-lite"/>
    </source>
</evidence>
<comment type="caution">
    <text evidence="2">The sequence shown here is derived from an EMBL/GenBank/DDBJ whole genome shotgun (WGS) entry which is preliminary data.</text>
</comment>
<dbReference type="RefSeq" id="WP_189139292.1">
    <property type="nucleotide sequence ID" value="NZ_BMNK01000004.1"/>
</dbReference>
<sequence length="91" mass="10391">MHLQSDLARRASQEPASSPHRAPAEEAYRHPYGGDRHQTPRRARLAVIDVQDETMPPPQEPETHVNERLQQIREISHRAIGSIDDLLQRTA</sequence>
<feature type="region of interest" description="Disordered" evidence="1">
    <location>
        <begin position="1"/>
        <end position="41"/>
    </location>
</feature>
<evidence type="ECO:0000313" key="2">
    <source>
        <dbReference type="EMBL" id="GGP06669.1"/>
    </source>
</evidence>
<accession>A0A918A5A3</accession>